<accession>A0ABN7X5W5</accession>
<feature type="coiled-coil region" evidence="1">
    <location>
        <begin position="127"/>
        <end position="225"/>
    </location>
</feature>
<keyword evidence="1" id="KW-0175">Coiled coil</keyword>
<name>A0ABN7X5W5_GIGMA</name>
<dbReference type="Proteomes" id="UP000789901">
    <property type="component" value="Unassembled WGS sequence"/>
</dbReference>
<evidence type="ECO:0000256" key="1">
    <source>
        <dbReference type="SAM" id="Coils"/>
    </source>
</evidence>
<reference evidence="3 4" key="1">
    <citation type="submission" date="2021-06" db="EMBL/GenBank/DDBJ databases">
        <authorList>
            <person name="Kallberg Y."/>
            <person name="Tangrot J."/>
            <person name="Rosling A."/>
        </authorList>
    </citation>
    <scope>NUCLEOTIDE SEQUENCE [LARGE SCALE GENOMIC DNA]</scope>
    <source>
        <strain evidence="3 4">120-4 pot B 10/14</strain>
    </source>
</reference>
<evidence type="ECO:0000313" key="3">
    <source>
        <dbReference type="EMBL" id="CAG8847237.1"/>
    </source>
</evidence>
<organism evidence="3 4">
    <name type="scientific">Gigaspora margarita</name>
    <dbReference type="NCBI Taxonomy" id="4874"/>
    <lineage>
        <taxon>Eukaryota</taxon>
        <taxon>Fungi</taxon>
        <taxon>Fungi incertae sedis</taxon>
        <taxon>Mucoromycota</taxon>
        <taxon>Glomeromycotina</taxon>
        <taxon>Glomeromycetes</taxon>
        <taxon>Diversisporales</taxon>
        <taxon>Gigasporaceae</taxon>
        <taxon>Gigaspora</taxon>
    </lineage>
</organism>
<feature type="compositionally biased region" description="Basic and acidic residues" evidence="2">
    <location>
        <begin position="54"/>
        <end position="64"/>
    </location>
</feature>
<proteinExistence type="predicted"/>
<dbReference type="EMBL" id="CAJVQB010086790">
    <property type="protein sequence ID" value="CAG8847237.1"/>
    <property type="molecule type" value="Genomic_DNA"/>
</dbReference>
<evidence type="ECO:0000313" key="4">
    <source>
        <dbReference type="Proteomes" id="UP000789901"/>
    </source>
</evidence>
<sequence length="292" mass="34446">MPPQYRGQFMKSSGWKPCPRCGKHFKDLDGHVLRIHKTTLANLKQQQQSQRSNTRQERRNDRLYNKPQLIKQIEGYIRILRNKKRSAPKEDEFIFEEKIKWFNRLNEIVRASNEDDLSIFQSIHSDFNRAKKESDDEIKEVEGLRKELEKVKNKLNELEQANNADSVLNSNSMRMELDQKDEYIDKLTKQVSELKLVNEEKNNSIKNLDNEIKKLTGDIEVFRNNFRLSESRYKSVVAQYETVLKERDLKETDLLSQIELHRNSIALLESWLGIVKVEDDVTDSDTDSPHLL</sequence>
<feature type="region of interest" description="Disordered" evidence="2">
    <location>
        <begin position="43"/>
        <end position="64"/>
    </location>
</feature>
<evidence type="ECO:0000256" key="2">
    <source>
        <dbReference type="SAM" id="MobiDB-lite"/>
    </source>
</evidence>
<gene>
    <name evidence="3" type="ORF">GMARGA_LOCUS38565</name>
</gene>
<protein>
    <submittedName>
        <fullName evidence="3">45229_t:CDS:1</fullName>
    </submittedName>
</protein>
<keyword evidence="4" id="KW-1185">Reference proteome</keyword>
<comment type="caution">
    <text evidence="3">The sequence shown here is derived from an EMBL/GenBank/DDBJ whole genome shotgun (WGS) entry which is preliminary data.</text>
</comment>